<geneLocation type="plasmid" evidence="2 3">
    <name>pAC1520</name>
</geneLocation>
<evidence type="ECO:0000313" key="2">
    <source>
        <dbReference type="EMBL" id="WFG00168.1"/>
    </source>
</evidence>
<keyword evidence="1" id="KW-0732">Signal</keyword>
<evidence type="ECO:0000313" key="3">
    <source>
        <dbReference type="Proteomes" id="UP001218423"/>
    </source>
</evidence>
<keyword evidence="2" id="KW-0614">Plasmid</keyword>
<proteinExistence type="predicted"/>
<dbReference type="Proteomes" id="UP001218423">
    <property type="component" value="Plasmid pAC1520"/>
</dbReference>
<organism evidence="2 3">
    <name type="scientific">Aeromonas caviae</name>
    <name type="common">Aeromonas punctata</name>
    <dbReference type="NCBI Taxonomy" id="648"/>
    <lineage>
        <taxon>Bacteria</taxon>
        <taxon>Pseudomonadati</taxon>
        <taxon>Pseudomonadota</taxon>
        <taxon>Gammaproteobacteria</taxon>
        <taxon>Aeromonadales</taxon>
        <taxon>Aeromonadaceae</taxon>
        <taxon>Aeromonas</taxon>
    </lineage>
</organism>
<accession>A0AAJ5ZAN4</accession>
<feature type="chain" id="PRO_5042474019" evidence="1">
    <location>
        <begin position="20"/>
        <end position="175"/>
    </location>
</feature>
<protein>
    <submittedName>
        <fullName evidence="2">Uncharacterized protein</fullName>
    </submittedName>
</protein>
<name>A0AAJ5ZAN4_AERCA</name>
<gene>
    <name evidence="2" type="ORF">P5S46_21985</name>
</gene>
<reference evidence="2" key="1">
    <citation type="submission" date="2023-03" db="EMBL/GenBank/DDBJ databases">
        <title>Aeromonas caviae strain AC1520.</title>
        <authorList>
            <person name="Xie T."/>
            <person name="Zhang Q."/>
            <person name="Deng J."/>
            <person name="Li X."/>
        </authorList>
    </citation>
    <scope>NUCLEOTIDE SEQUENCE</scope>
    <source>
        <strain evidence="2">AC1520</strain>
        <plasmid evidence="2">pAC1520</plasmid>
    </source>
</reference>
<dbReference type="EMBL" id="CP120943">
    <property type="protein sequence ID" value="WFG00168.1"/>
    <property type="molecule type" value="Genomic_DNA"/>
</dbReference>
<feature type="signal peptide" evidence="1">
    <location>
        <begin position="1"/>
        <end position="19"/>
    </location>
</feature>
<evidence type="ECO:0000256" key="1">
    <source>
        <dbReference type="SAM" id="SignalP"/>
    </source>
</evidence>
<sequence length="175" mass="19114">MKKVLLMGALALACTGVNAQGLYYEFQGPVTKIVDKTADKVLTNQYAGGVARYVVYADPAEVGFFYSSTGKKVFPKDDSRNTYNYASYTCGNALNLAYLDSDYYFVEQKNTSTLKHTKFSVGRRLDISVEDVFLPNLVVNDVATAIESYQVPGTTVSTVSSALTLIGVHETNPCQ</sequence>
<dbReference type="AlphaFoldDB" id="A0AAJ5ZAN4"/>
<dbReference type="RefSeq" id="WP_128341375.1">
    <property type="nucleotide sequence ID" value="NZ_CAWOMG010000111.1"/>
</dbReference>